<feature type="region of interest" description="Disordered" evidence="1">
    <location>
        <begin position="113"/>
        <end position="210"/>
    </location>
</feature>
<organism evidence="2 3">
    <name type="scientific">Glonium stellatum</name>
    <dbReference type="NCBI Taxonomy" id="574774"/>
    <lineage>
        <taxon>Eukaryota</taxon>
        <taxon>Fungi</taxon>
        <taxon>Dikarya</taxon>
        <taxon>Ascomycota</taxon>
        <taxon>Pezizomycotina</taxon>
        <taxon>Dothideomycetes</taxon>
        <taxon>Pleosporomycetidae</taxon>
        <taxon>Gloniales</taxon>
        <taxon>Gloniaceae</taxon>
        <taxon>Glonium</taxon>
    </lineage>
</organism>
<evidence type="ECO:0000313" key="2">
    <source>
        <dbReference type="EMBL" id="OCL08456.1"/>
    </source>
</evidence>
<feature type="compositionally biased region" description="Basic residues" evidence="1">
    <location>
        <begin position="169"/>
        <end position="178"/>
    </location>
</feature>
<proteinExistence type="predicted"/>
<evidence type="ECO:0000256" key="1">
    <source>
        <dbReference type="SAM" id="MobiDB-lite"/>
    </source>
</evidence>
<keyword evidence="3" id="KW-1185">Reference proteome</keyword>
<dbReference type="EMBL" id="KV749656">
    <property type="protein sequence ID" value="OCL08456.1"/>
    <property type="molecule type" value="Genomic_DNA"/>
</dbReference>
<sequence>MQNQSAHRLLDSPFAPPARACGPVAASPANARRGLARLISERAELDFPSPRIVSLGLRPRAIGGRGKVDHENHPGAHAHSPTMLRVRKEAYHGLRLSVGAEASPRVLDKPVYEKSLDESRTKPLTSEPLCTAHRESGTVEPALAKRAKETECQSARVPESQKSQSAKVPNHRSHRSHRSLCSSLALSLPPPPPLAQPSPHQTTPNHTTPRLLSPAAQAQKVQPQASADPARLDCHAATLPHRLVGITRRRHAFGTPRHSMPQRPRPQPVPVAPYKSVQYNPLSSAFPMHGNAAPLQKPGLVSRVYVTAPA</sequence>
<accession>A0A8E2F1J6</accession>
<feature type="region of interest" description="Disordered" evidence="1">
    <location>
        <begin position="1"/>
        <end position="26"/>
    </location>
</feature>
<gene>
    <name evidence="2" type="ORF">AOQ84DRAFT_439565</name>
</gene>
<dbReference type="AlphaFoldDB" id="A0A8E2F1J6"/>
<evidence type="ECO:0000313" key="3">
    <source>
        <dbReference type="Proteomes" id="UP000250140"/>
    </source>
</evidence>
<reference evidence="2 3" key="1">
    <citation type="journal article" date="2016" name="Nat. Commun.">
        <title>Ectomycorrhizal ecology is imprinted in the genome of the dominant symbiotic fungus Cenococcum geophilum.</title>
        <authorList>
            <consortium name="DOE Joint Genome Institute"/>
            <person name="Peter M."/>
            <person name="Kohler A."/>
            <person name="Ohm R.A."/>
            <person name="Kuo A."/>
            <person name="Krutzmann J."/>
            <person name="Morin E."/>
            <person name="Arend M."/>
            <person name="Barry K.W."/>
            <person name="Binder M."/>
            <person name="Choi C."/>
            <person name="Clum A."/>
            <person name="Copeland A."/>
            <person name="Grisel N."/>
            <person name="Haridas S."/>
            <person name="Kipfer T."/>
            <person name="LaButti K."/>
            <person name="Lindquist E."/>
            <person name="Lipzen A."/>
            <person name="Maire R."/>
            <person name="Meier B."/>
            <person name="Mihaltcheva S."/>
            <person name="Molinier V."/>
            <person name="Murat C."/>
            <person name="Poggeler S."/>
            <person name="Quandt C.A."/>
            <person name="Sperisen C."/>
            <person name="Tritt A."/>
            <person name="Tisserant E."/>
            <person name="Crous P.W."/>
            <person name="Henrissat B."/>
            <person name="Nehls U."/>
            <person name="Egli S."/>
            <person name="Spatafora J.W."/>
            <person name="Grigoriev I.V."/>
            <person name="Martin F.M."/>
        </authorList>
    </citation>
    <scope>NUCLEOTIDE SEQUENCE [LARGE SCALE GENOMIC DNA]</scope>
    <source>
        <strain evidence="2 3">CBS 207.34</strain>
    </source>
</reference>
<name>A0A8E2F1J6_9PEZI</name>
<protein>
    <submittedName>
        <fullName evidence="2">Uncharacterized protein</fullName>
    </submittedName>
</protein>
<dbReference type="Proteomes" id="UP000250140">
    <property type="component" value="Unassembled WGS sequence"/>
</dbReference>
<feature type="region of interest" description="Disordered" evidence="1">
    <location>
        <begin position="254"/>
        <end position="274"/>
    </location>
</feature>